<dbReference type="InterPro" id="IPR036179">
    <property type="entry name" value="Ig-like_dom_sf"/>
</dbReference>
<accession>B4IA24</accession>
<protein>
    <submittedName>
        <fullName evidence="14">GM19263</fullName>
    </submittedName>
</protein>
<dbReference type="FunFam" id="2.60.40.10:FF:001916">
    <property type="entry name" value="Roughest, isoform B"/>
    <property type="match status" value="1"/>
</dbReference>
<feature type="signal peptide" evidence="12">
    <location>
        <begin position="1"/>
        <end position="28"/>
    </location>
</feature>
<sequence>MRSSRLLVLPLILVLILTLLLQPIAVHAKSKKNKSSQSSHHSDTSSSSSSSSSSSGSSSAAASSANDESKPKGGDNGGQHFAMEPQDQTAVVGSRVTLPCRVMEKVGALQWTKDDFGLGQHRNLSGFERYSMVGSDEEGDFSLDIYPLMLDDDAKYQCQVGPGPQGEQGIRSRFAKLTVLVPPEAPKITQGDYLVTTEDREIELECVSQGGKPAAEITWIDGLGNVLTKGIEYVKEPLADSRRITARSILKLAPKKEHHNTTFTCQAQNTADRTYRSAKLLLEVKYAPKVTVSVVGGALAGGKIPEGAEVILSCQADANPHELSYRWFINDELMTGDFTTKMIIHNVSRQYHDAIVKCEVVNAVGKSEQSKKLDISFGPVFRQRPVSVEADLGATVSMRCDVAGNPEPEIEWISENSDQVVGVAAELKLKVSSETAGRYFCKAVVNGFPEIGAEATLYVKRAPIITSHKVQFGGVGGRVKIDCLAFSIPKAEHILWSFEGKIINMSSADPDIYIFEEHHLPEGVRAALIIRDSKATHFGKYNCTVMNSYGGDSLVITLLREPGNIPVLLVVMGSMFCVAIILMIVMIIIVGAAAAKVKTGGMNSATLPPLGGCLREWGRCWQWGRASLPRNQRHEIQQSQQANGFLGQPLLQNGIDSRFSAIYGNPYLRTNSSLLPPLPPPSTANPAATPAPPPYHAARHGHAHHANGGLKHFVGGAVITTSPVGNVNVNGGGGGGSTPSGGGGGVAAAGSVSGSSSNLTASSNTLAATPLAGGGNSGQCAQSPSGQFILSNNGKGHTQKGPLATHV</sequence>
<evidence type="ECO:0000256" key="6">
    <source>
        <dbReference type="ARBA" id="ARBA00023136"/>
    </source>
</evidence>
<dbReference type="SUPFAM" id="SSF48726">
    <property type="entry name" value="Immunoglobulin"/>
    <property type="match status" value="4"/>
</dbReference>
<dbReference type="InterPro" id="IPR013162">
    <property type="entry name" value="CD80_C2-set"/>
</dbReference>
<feature type="domain" description="Ig-like" evidence="13">
    <location>
        <begin position="183"/>
        <end position="281"/>
    </location>
</feature>
<feature type="transmembrane region" description="Helical" evidence="11">
    <location>
        <begin position="567"/>
        <end position="594"/>
    </location>
</feature>
<dbReference type="PANTHER" id="PTHR11640">
    <property type="entry name" value="NEPHRIN"/>
    <property type="match status" value="1"/>
</dbReference>
<dbReference type="GO" id="GO:0050839">
    <property type="term" value="F:cell adhesion molecule binding"/>
    <property type="evidence" value="ECO:0007669"/>
    <property type="project" value="TreeGrafter"/>
</dbReference>
<dbReference type="PhylomeDB" id="B4IA24"/>
<feature type="compositionally biased region" description="Low complexity" evidence="10">
    <location>
        <begin position="748"/>
        <end position="761"/>
    </location>
</feature>
<reference evidence="14 15" key="1">
    <citation type="journal article" date="2007" name="Nature">
        <title>Evolution of genes and genomes on the Drosophila phylogeny.</title>
        <authorList>
            <consortium name="Drosophila 12 Genomes Consortium"/>
            <person name="Clark A.G."/>
            <person name="Eisen M.B."/>
            <person name="Smith D.R."/>
            <person name="Bergman C.M."/>
            <person name="Oliver B."/>
            <person name="Markow T.A."/>
            <person name="Kaufman T.C."/>
            <person name="Kellis M."/>
            <person name="Gelbart W."/>
            <person name="Iyer V.N."/>
            <person name="Pollard D.A."/>
            <person name="Sackton T.B."/>
            <person name="Larracuente A.M."/>
            <person name="Singh N.D."/>
            <person name="Abad J.P."/>
            <person name="Abt D.N."/>
            <person name="Adryan B."/>
            <person name="Aguade M."/>
            <person name="Akashi H."/>
            <person name="Anderson W.W."/>
            <person name="Aquadro C.F."/>
            <person name="Ardell D.H."/>
            <person name="Arguello R."/>
            <person name="Artieri C.G."/>
            <person name="Barbash D.A."/>
            <person name="Barker D."/>
            <person name="Barsanti P."/>
            <person name="Batterham P."/>
            <person name="Batzoglou S."/>
            <person name="Begun D."/>
            <person name="Bhutkar A."/>
            <person name="Blanco E."/>
            <person name="Bosak S.A."/>
            <person name="Bradley R.K."/>
            <person name="Brand A.D."/>
            <person name="Brent M.R."/>
            <person name="Brooks A.N."/>
            <person name="Brown R.H."/>
            <person name="Butlin R.K."/>
            <person name="Caggese C."/>
            <person name="Calvi B.R."/>
            <person name="Bernardo de Carvalho A."/>
            <person name="Caspi A."/>
            <person name="Castrezana S."/>
            <person name="Celniker S.E."/>
            <person name="Chang J.L."/>
            <person name="Chapple C."/>
            <person name="Chatterji S."/>
            <person name="Chinwalla A."/>
            <person name="Civetta A."/>
            <person name="Clifton S.W."/>
            <person name="Comeron J.M."/>
            <person name="Costello J.C."/>
            <person name="Coyne J.A."/>
            <person name="Daub J."/>
            <person name="David R.G."/>
            <person name="Delcher A.L."/>
            <person name="Delehaunty K."/>
            <person name="Do C.B."/>
            <person name="Ebling H."/>
            <person name="Edwards K."/>
            <person name="Eickbush T."/>
            <person name="Evans J.D."/>
            <person name="Filipski A."/>
            <person name="Findeiss S."/>
            <person name="Freyhult E."/>
            <person name="Fulton L."/>
            <person name="Fulton R."/>
            <person name="Garcia A.C."/>
            <person name="Gardiner A."/>
            <person name="Garfield D.A."/>
            <person name="Garvin B.E."/>
            <person name="Gibson G."/>
            <person name="Gilbert D."/>
            <person name="Gnerre S."/>
            <person name="Godfrey J."/>
            <person name="Good R."/>
            <person name="Gotea V."/>
            <person name="Gravely B."/>
            <person name="Greenberg A.J."/>
            <person name="Griffiths-Jones S."/>
            <person name="Gross S."/>
            <person name="Guigo R."/>
            <person name="Gustafson E.A."/>
            <person name="Haerty W."/>
            <person name="Hahn M.W."/>
            <person name="Halligan D.L."/>
            <person name="Halpern A.L."/>
            <person name="Halter G.M."/>
            <person name="Han M.V."/>
            <person name="Heger A."/>
            <person name="Hillier L."/>
            <person name="Hinrichs A.S."/>
            <person name="Holmes I."/>
            <person name="Hoskins R.A."/>
            <person name="Hubisz M.J."/>
            <person name="Hultmark D."/>
            <person name="Huntley M.A."/>
            <person name="Jaffe D.B."/>
            <person name="Jagadeeshan S."/>
            <person name="Jeck W.R."/>
            <person name="Johnson J."/>
            <person name="Jones C.D."/>
            <person name="Jordan W.C."/>
            <person name="Karpen G.H."/>
            <person name="Kataoka E."/>
            <person name="Keightley P.D."/>
            <person name="Kheradpour P."/>
            <person name="Kirkness E.F."/>
            <person name="Koerich L.B."/>
            <person name="Kristiansen K."/>
            <person name="Kudrna D."/>
            <person name="Kulathinal R.J."/>
            <person name="Kumar S."/>
            <person name="Kwok R."/>
            <person name="Lander E."/>
            <person name="Langley C.H."/>
            <person name="Lapoint R."/>
            <person name="Lazzaro B.P."/>
            <person name="Lee S.J."/>
            <person name="Levesque L."/>
            <person name="Li R."/>
            <person name="Lin C.F."/>
            <person name="Lin M.F."/>
            <person name="Lindblad-Toh K."/>
            <person name="Llopart A."/>
            <person name="Long M."/>
            <person name="Low L."/>
            <person name="Lozovsky E."/>
            <person name="Lu J."/>
            <person name="Luo M."/>
            <person name="Machado C.A."/>
            <person name="Makalowski W."/>
            <person name="Marzo M."/>
            <person name="Matsuda M."/>
            <person name="Matzkin L."/>
            <person name="McAllister B."/>
            <person name="McBride C.S."/>
            <person name="McKernan B."/>
            <person name="McKernan K."/>
            <person name="Mendez-Lago M."/>
            <person name="Minx P."/>
            <person name="Mollenhauer M.U."/>
            <person name="Montooth K."/>
            <person name="Mount S.M."/>
            <person name="Mu X."/>
            <person name="Myers E."/>
            <person name="Negre B."/>
            <person name="Newfeld S."/>
            <person name="Nielsen R."/>
            <person name="Noor M.A."/>
            <person name="O'Grady P."/>
            <person name="Pachter L."/>
            <person name="Papaceit M."/>
            <person name="Parisi M.J."/>
            <person name="Parisi M."/>
            <person name="Parts L."/>
            <person name="Pedersen J.S."/>
            <person name="Pesole G."/>
            <person name="Phillippy A.M."/>
            <person name="Ponting C.P."/>
            <person name="Pop M."/>
            <person name="Porcelli D."/>
            <person name="Powell J.R."/>
            <person name="Prohaska S."/>
            <person name="Pruitt K."/>
            <person name="Puig M."/>
            <person name="Quesneville H."/>
            <person name="Ram K.R."/>
            <person name="Rand D."/>
            <person name="Rasmussen M.D."/>
            <person name="Reed L.K."/>
            <person name="Reenan R."/>
            <person name="Reily A."/>
            <person name="Remington K.A."/>
            <person name="Rieger T.T."/>
            <person name="Ritchie M.G."/>
            <person name="Robin C."/>
            <person name="Rogers Y.H."/>
            <person name="Rohde C."/>
            <person name="Rozas J."/>
            <person name="Rubenfield M.J."/>
            <person name="Ruiz A."/>
            <person name="Russo S."/>
            <person name="Salzberg S.L."/>
            <person name="Sanchez-Gracia A."/>
            <person name="Saranga D.J."/>
            <person name="Sato H."/>
            <person name="Schaeffer S.W."/>
            <person name="Schatz M.C."/>
            <person name="Schlenke T."/>
            <person name="Schwartz R."/>
            <person name="Segarra C."/>
            <person name="Singh R.S."/>
            <person name="Sirot L."/>
            <person name="Sirota M."/>
            <person name="Sisneros N.B."/>
            <person name="Smith C.D."/>
            <person name="Smith T.F."/>
            <person name="Spieth J."/>
            <person name="Stage D.E."/>
            <person name="Stark A."/>
            <person name="Stephan W."/>
            <person name="Strausberg R.L."/>
            <person name="Strempel S."/>
            <person name="Sturgill D."/>
            <person name="Sutton G."/>
            <person name="Sutton G.G."/>
            <person name="Tao W."/>
            <person name="Teichmann S."/>
            <person name="Tobari Y.N."/>
            <person name="Tomimura Y."/>
            <person name="Tsolas J.M."/>
            <person name="Valente V.L."/>
            <person name="Venter E."/>
            <person name="Venter J.C."/>
            <person name="Vicario S."/>
            <person name="Vieira F.G."/>
            <person name="Vilella A.J."/>
            <person name="Villasante A."/>
            <person name="Walenz B."/>
            <person name="Wang J."/>
            <person name="Wasserman M."/>
            <person name="Watts T."/>
            <person name="Wilson D."/>
            <person name="Wilson R.K."/>
            <person name="Wing R.A."/>
            <person name="Wolfner M.F."/>
            <person name="Wong A."/>
            <person name="Wong G.K."/>
            <person name="Wu C.I."/>
            <person name="Wu G."/>
            <person name="Yamamoto D."/>
            <person name="Yang H.P."/>
            <person name="Yang S.P."/>
            <person name="Yorke J.A."/>
            <person name="Yoshida K."/>
            <person name="Zdobnov E."/>
            <person name="Zhang P."/>
            <person name="Zhang Y."/>
            <person name="Zimin A.V."/>
            <person name="Baldwin J."/>
            <person name="Abdouelleil A."/>
            <person name="Abdulkadir J."/>
            <person name="Abebe A."/>
            <person name="Abera B."/>
            <person name="Abreu J."/>
            <person name="Acer S.C."/>
            <person name="Aftuck L."/>
            <person name="Alexander A."/>
            <person name="An P."/>
            <person name="Anderson E."/>
            <person name="Anderson S."/>
            <person name="Arachi H."/>
            <person name="Azer M."/>
            <person name="Bachantsang P."/>
            <person name="Barry A."/>
            <person name="Bayul T."/>
            <person name="Berlin A."/>
            <person name="Bessette D."/>
            <person name="Bloom T."/>
            <person name="Blye J."/>
            <person name="Boguslavskiy L."/>
            <person name="Bonnet C."/>
            <person name="Boukhgalter B."/>
            <person name="Bourzgui I."/>
            <person name="Brown A."/>
            <person name="Cahill P."/>
            <person name="Channer S."/>
            <person name="Cheshatsang Y."/>
            <person name="Chuda L."/>
            <person name="Citroen M."/>
            <person name="Collymore A."/>
            <person name="Cooke P."/>
            <person name="Costello M."/>
            <person name="D'Aco K."/>
            <person name="Daza R."/>
            <person name="De Haan G."/>
            <person name="DeGray S."/>
            <person name="DeMaso C."/>
            <person name="Dhargay N."/>
            <person name="Dooley K."/>
            <person name="Dooley E."/>
            <person name="Doricent M."/>
            <person name="Dorje P."/>
            <person name="Dorjee K."/>
            <person name="Dupes A."/>
            <person name="Elong R."/>
            <person name="Falk J."/>
            <person name="Farina A."/>
            <person name="Faro S."/>
            <person name="Ferguson D."/>
            <person name="Fisher S."/>
            <person name="Foley C.D."/>
            <person name="Franke A."/>
            <person name="Friedrich D."/>
            <person name="Gadbois L."/>
            <person name="Gearin G."/>
            <person name="Gearin C.R."/>
            <person name="Giannoukos G."/>
            <person name="Goode T."/>
            <person name="Graham J."/>
            <person name="Grandbois E."/>
            <person name="Grewal S."/>
            <person name="Gyaltsen K."/>
            <person name="Hafez N."/>
            <person name="Hagos B."/>
            <person name="Hall J."/>
            <person name="Henson C."/>
            <person name="Hollinger A."/>
            <person name="Honan T."/>
            <person name="Huard M.D."/>
            <person name="Hughes L."/>
            <person name="Hurhula B."/>
            <person name="Husby M.E."/>
            <person name="Kamat A."/>
            <person name="Kanga B."/>
            <person name="Kashin S."/>
            <person name="Khazanovich D."/>
            <person name="Kisner P."/>
            <person name="Lance K."/>
            <person name="Lara M."/>
            <person name="Lee W."/>
            <person name="Lennon N."/>
            <person name="Letendre F."/>
            <person name="LeVine R."/>
            <person name="Lipovsky A."/>
            <person name="Liu X."/>
            <person name="Liu J."/>
            <person name="Liu S."/>
            <person name="Lokyitsang T."/>
            <person name="Lokyitsang Y."/>
            <person name="Lubonja R."/>
            <person name="Lui A."/>
            <person name="MacDonald P."/>
            <person name="Magnisalis V."/>
            <person name="Maru K."/>
            <person name="Matthews C."/>
            <person name="McCusker W."/>
            <person name="McDonough S."/>
            <person name="Mehta T."/>
            <person name="Meldrim J."/>
            <person name="Meneus L."/>
            <person name="Mihai O."/>
            <person name="Mihalev A."/>
            <person name="Mihova T."/>
            <person name="Mittelman R."/>
            <person name="Mlenga V."/>
            <person name="Montmayeur A."/>
            <person name="Mulrain L."/>
            <person name="Navidi A."/>
            <person name="Naylor J."/>
            <person name="Negash T."/>
            <person name="Nguyen T."/>
            <person name="Nguyen N."/>
            <person name="Nicol R."/>
            <person name="Norbu C."/>
            <person name="Norbu N."/>
            <person name="Novod N."/>
            <person name="O'Neill B."/>
            <person name="Osman S."/>
            <person name="Markiewicz E."/>
            <person name="Oyono O.L."/>
            <person name="Patti C."/>
            <person name="Phunkhang P."/>
            <person name="Pierre F."/>
            <person name="Priest M."/>
            <person name="Raghuraman S."/>
            <person name="Rege F."/>
            <person name="Reyes R."/>
            <person name="Rise C."/>
            <person name="Rogov P."/>
            <person name="Ross K."/>
            <person name="Ryan E."/>
            <person name="Settipalli S."/>
            <person name="Shea T."/>
            <person name="Sherpa N."/>
            <person name="Shi L."/>
            <person name="Shih D."/>
            <person name="Sparrow T."/>
            <person name="Spaulding J."/>
            <person name="Stalker J."/>
            <person name="Stange-Thomann N."/>
            <person name="Stavropoulos S."/>
            <person name="Stone C."/>
            <person name="Strader C."/>
            <person name="Tesfaye S."/>
            <person name="Thomson T."/>
            <person name="Thoulutsang Y."/>
            <person name="Thoulutsang D."/>
            <person name="Topham K."/>
            <person name="Topping I."/>
            <person name="Tsamla T."/>
            <person name="Vassiliev H."/>
            <person name="Vo A."/>
            <person name="Wangchuk T."/>
            <person name="Wangdi T."/>
            <person name="Weiand M."/>
            <person name="Wilkinson J."/>
            <person name="Wilson A."/>
            <person name="Yadav S."/>
            <person name="Young G."/>
            <person name="Yu Q."/>
            <person name="Zembek L."/>
            <person name="Zhong D."/>
            <person name="Zimmer A."/>
            <person name="Zwirko Z."/>
            <person name="Jaffe D.B."/>
            <person name="Alvarez P."/>
            <person name="Brockman W."/>
            <person name="Butler J."/>
            <person name="Chin C."/>
            <person name="Gnerre S."/>
            <person name="Grabherr M."/>
            <person name="Kleber M."/>
            <person name="Mauceli E."/>
            <person name="MacCallum I."/>
        </authorList>
    </citation>
    <scope>NUCLEOTIDE SEQUENCE [LARGE SCALE GENOMIC DNA]</scope>
    <source>
        <strain evidence="15">Rob3c / Tucson 14021-0248.25</strain>
    </source>
</reference>
<feature type="region of interest" description="Disordered" evidence="10">
    <location>
        <begin position="674"/>
        <end position="709"/>
    </location>
</feature>
<feature type="region of interest" description="Disordered" evidence="10">
    <location>
        <begin position="29"/>
        <end position="88"/>
    </location>
</feature>
<evidence type="ECO:0000256" key="5">
    <source>
        <dbReference type="ARBA" id="ARBA00022989"/>
    </source>
</evidence>
<evidence type="ECO:0000256" key="4">
    <source>
        <dbReference type="ARBA" id="ARBA00022737"/>
    </source>
</evidence>
<feature type="domain" description="Ig-like" evidence="13">
    <location>
        <begin position="379"/>
        <end position="443"/>
    </location>
</feature>
<dbReference type="Pfam" id="PF13927">
    <property type="entry name" value="Ig_3"/>
    <property type="match status" value="1"/>
</dbReference>
<keyword evidence="4" id="KW-0677">Repeat</keyword>
<feature type="domain" description="Ig-like" evidence="13">
    <location>
        <begin position="79"/>
        <end position="178"/>
    </location>
</feature>
<evidence type="ECO:0000313" key="15">
    <source>
        <dbReference type="Proteomes" id="UP000001292"/>
    </source>
</evidence>
<dbReference type="InterPro" id="IPR051275">
    <property type="entry name" value="Cell_adhesion_signaling"/>
</dbReference>
<comment type="subcellular location">
    <subcellularLocation>
        <location evidence="1">Membrane</location>
        <topology evidence="1">Single-pass type I membrane protein</topology>
    </subcellularLocation>
</comment>
<keyword evidence="2 11" id="KW-0812">Transmembrane</keyword>
<keyword evidence="6 11" id="KW-0472">Membrane</keyword>
<keyword evidence="15" id="KW-1185">Reference proteome</keyword>
<feature type="domain" description="Ig-like" evidence="13">
    <location>
        <begin position="449"/>
        <end position="557"/>
    </location>
</feature>
<dbReference type="OMA" id="HNVTRQY"/>
<evidence type="ECO:0000256" key="11">
    <source>
        <dbReference type="SAM" id="Phobius"/>
    </source>
</evidence>
<dbReference type="InterPro" id="IPR003599">
    <property type="entry name" value="Ig_sub"/>
</dbReference>
<dbReference type="GO" id="GO:0098609">
    <property type="term" value="P:cell-cell adhesion"/>
    <property type="evidence" value="ECO:0007669"/>
    <property type="project" value="TreeGrafter"/>
</dbReference>
<evidence type="ECO:0000256" key="2">
    <source>
        <dbReference type="ARBA" id="ARBA00022692"/>
    </source>
</evidence>
<dbReference type="Gene3D" id="2.60.40.10">
    <property type="entry name" value="Immunoglobulins"/>
    <property type="match status" value="5"/>
</dbReference>
<keyword evidence="5 11" id="KW-1133">Transmembrane helix</keyword>
<feature type="compositionally biased region" description="Pro residues" evidence="10">
    <location>
        <begin position="676"/>
        <end position="695"/>
    </location>
</feature>
<evidence type="ECO:0000256" key="8">
    <source>
        <dbReference type="ARBA" id="ARBA00023180"/>
    </source>
</evidence>
<organism evidence="15">
    <name type="scientific">Drosophila sechellia</name>
    <name type="common">Fruit fly</name>
    <dbReference type="NCBI Taxonomy" id="7238"/>
    <lineage>
        <taxon>Eukaryota</taxon>
        <taxon>Metazoa</taxon>
        <taxon>Ecdysozoa</taxon>
        <taxon>Arthropoda</taxon>
        <taxon>Hexapoda</taxon>
        <taxon>Insecta</taxon>
        <taxon>Pterygota</taxon>
        <taxon>Neoptera</taxon>
        <taxon>Endopterygota</taxon>
        <taxon>Diptera</taxon>
        <taxon>Brachycera</taxon>
        <taxon>Muscomorpha</taxon>
        <taxon>Ephydroidea</taxon>
        <taxon>Drosophilidae</taxon>
        <taxon>Drosophila</taxon>
        <taxon>Sophophora</taxon>
    </lineage>
</organism>
<evidence type="ECO:0000256" key="10">
    <source>
        <dbReference type="SAM" id="MobiDB-lite"/>
    </source>
</evidence>
<dbReference type="FunFam" id="2.60.40.10:FF:001837">
    <property type="entry name" value="Roughest, isoform B"/>
    <property type="match status" value="1"/>
</dbReference>
<dbReference type="FunFam" id="2.60.40.10:FF:000835">
    <property type="entry name" value="Hibris, isoform B"/>
    <property type="match status" value="1"/>
</dbReference>
<dbReference type="SMART" id="SM00408">
    <property type="entry name" value="IGc2"/>
    <property type="match status" value="5"/>
</dbReference>
<name>B4IA24_DROSE</name>
<dbReference type="Proteomes" id="UP000001292">
    <property type="component" value="Unassembled WGS sequence"/>
</dbReference>
<evidence type="ECO:0000313" key="14">
    <source>
        <dbReference type="EMBL" id="EDW44055.1"/>
    </source>
</evidence>
<feature type="compositionally biased region" description="Low complexity" evidence="10">
    <location>
        <begin position="35"/>
        <end position="66"/>
    </location>
</feature>
<keyword evidence="3 12" id="KW-0732">Signal</keyword>
<keyword evidence="7" id="KW-1015">Disulfide bond</keyword>
<feature type="region of interest" description="Disordered" evidence="10">
    <location>
        <begin position="729"/>
        <end position="761"/>
    </location>
</feature>
<dbReference type="InterPro" id="IPR007110">
    <property type="entry name" value="Ig-like_dom"/>
</dbReference>
<feature type="compositionally biased region" description="Polar residues" evidence="10">
    <location>
        <begin position="778"/>
        <end position="796"/>
    </location>
</feature>
<dbReference type="EMBL" id="CH480825">
    <property type="protein sequence ID" value="EDW44055.1"/>
    <property type="molecule type" value="Genomic_DNA"/>
</dbReference>
<dbReference type="PANTHER" id="PTHR11640:SF31">
    <property type="entry name" value="IRREGULAR CHIASM C-ROUGHEST PROTEIN-RELATED"/>
    <property type="match status" value="1"/>
</dbReference>
<evidence type="ECO:0000256" key="12">
    <source>
        <dbReference type="SAM" id="SignalP"/>
    </source>
</evidence>
<evidence type="ECO:0000259" key="13">
    <source>
        <dbReference type="PROSITE" id="PS50835"/>
    </source>
</evidence>
<dbReference type="GO" id="GO:0005911">
    <property type="term" value="C:cell-cell junction"/>
    <property type="evidence" value="ECO:0007669"/>
    <property type="project" value="TreeGrafter"/>
</dbReference>
<dbReference type="STRING" id="7238.B4IA24"/>
<dbReference type="InterPro" id="IPR013106">
    <property type="entry name" value="Ig_V-set"/>
</dbReference>
<dbReference type="HOGENOM" id="CLU_013520_2_0_1"/>
<dbReference type="SMR" id="B4IA24"/>
<dbReference type="PROSITE" id="PS50835">
    <property type="entry name" value="IG_LIKE"/>
    <property type="match status" value="5"/>
</dbReference>
<feature type="compositionally biased region" description="Gly residues" evidence="10">
    <location>
        <begin position="730"/>
        <end position="747"/>
    </location>
</feature>
<keyword evidence="8" id="KW-0325">Glycoprotein</keyword>
<evidence type="ECO:0000256" key="7">
    <source>
        <dbReference type="ARBA" id="ARBA00023157"/>
    </source>
</evidence>
<dbReference type="Pfam" id="PF08205">
    <property type="entry name" value="C2-set_2"/>
    <property type="match status" value="1"/>
</dbReference>
<proteinExistence type="predicted"/>
<evidence type="ECO:0000256" key="1">
    <source>
        <dbReference type="ARBA" id="ARBA00004479"/>
    </source>
</evidence>
<dbReference type="GO" id="GO:0005886">
    <property type="term" value="C:plasma membrane"/>
    <property type="evidence" value="ECO:0007669"/>
    <property type="project" value="TreeGrafter"/>
</dbReference>
<evidence type="ECO:0000256" key="9">
    <source>
        <dbReference type="ARBA" id="ARBA00023319"/>
    </source>
</evidence>
<gene>
    <name evidence="14" type="primary">Dsec\GM19263</name>
    <name evidence="14" type="ORF">Dsec_GM19263</name>
</gene>
<dbReference type="SMART" id="SM00409">
    <property type="entry name" value="IG"/>
    <property type="match status" value="5"/>
</dbReference>
<keyword evidence="9" id="KW-0393">Immunoglobulin domain</keyword>
<dbReference type="Pfam" id="PF07686">
    <property type="entry name" value="V-set"/>
    <property type="match status" value="1"/>
</dbReference>
<feature type="chain" id="PRO_5002806729" evidence="12">
    <location>
        <begin position="29"/>
        <end position="807"/>
    </location>
</feature>
<dbReference type="AlphaFoldDB" id="B4IA24"/>
<evidence type="ECO:0000256" key="3">
    <source>
        <dbReference type="ARBA" id="ARBA00022729"/>
    </source>
</evidence>
<dbReference type="InterPro" id="IPR013783">
    <property type="entry name" value="Ig-like_fold"/>
</dbReference>
<dbReference type="FunFam" id="2.60.40.10:FF:000077">
    <property type="entry name" value="Kirre like nephrin family adhesion molecule 3"/>
    <property type="match status" value="1"/>
</dbReference>
<feature type="region of interest" description="Disordered" evidence="10">
    <location>
        <begin position="773"/>
        <end position="807"/>
    </location>
</feature>
<feature type="domain" description="Ig-like" evidence="13">
    <location>
        <begin position="288"/>
        <end position="376"/>
    </location>
</feature>
<dbReference type="InterPro" id="IPR003598">
    <property type="entry name" value="Ig_sub2"/>
</dbReference>